<evidence type="ECO:0008006" key="2">
    <source>
        <dbReference type="Google" id="ProtNLM"/>
    </source>
</evidence>
<gene>
    <name evidence="1" type="ORF">MNBD_NITROSPIRAE03-1211</name>
</gene>
<evidence type="ECO:0000313" key="1">
    <source>
        <dbReference type="EMBL" id="VAX33184.1"/>
    </source>
</evidence>
<reference evidence="1" key="1">
    <citation type="submission" date="2018-06" db="EMBL/GenBank/DDBJ databases">
        <authorList>
            <person name="Zhirakovskaya E."/>
        </authorList>
    </citation>
    <scope>NUCLEOTIDE SEQUENCE</scope>
</reference>
<proteinExistence type="predicted"/>
<organism evidence="1">
    <name type="scientific">hydrothermal vent metagenome</name>
    <dbReference type="NCBI Taxonomy" id="652676"/>
    <lineage>
        <taxon>unclassified sequences</taxon>
        <taxon>metagenomes</taxon>
        <taxon>ecological metagenomes</taxon>
    </lineage>
</organism>
<dbReference type="Pfam" id="PF12085">
    <property type="entry name" value="DUF3562"/>
    <property type="match status" value="1"/>
</dbReference>
<protein>
    <recommendedName>
        <fullName evidence="2">DUF3562 domain-containing protein</fullName>
    </recommendedName>
</protein>
<name>A0A3B1DAN4_9ZZZZ</name>
<dbReference type="InterPro" id="IPR021945">
    <property type="entry name" value="DUF3562"/>
</dbReference>
<accession>A0A3B1DAN4</accession>
<dbReference type="AlphaFoldDB" id="A0A3B1DAN4"/>
<dbReference type="EMBL" id="UOGI01000167">
    <property type="protein sequence ID" value="VAX33184.1"/>
    <property type="molecule type" value="Genomic_DNA"/>
</dbReference>
<sequence length="70" mass="8140">MTSALPYEDEKEMKRHNSAIEKLAQDLGVDEAEIKALYELKLEEIMKHARIKEYLTVFASRKVRESLKSS</sequence>